<gene>
    <name evidence="1" type="ORF">B0T24DRAFT_628238</name>
</gene>
<evidence type="ECO:0000313" key="2">
    <source>
        <dbReference type="Proteomes" id="UP001287356"/>
    </source>
</evidence>
<evidence type="ECO:0000313" key="1">
    <source>
        <dbReference type="EMBL" id="KAK3371245.1"/>
    </source>
</evidence>
<dbReference type="AlphaFoldDB" id="A0AAE0K7V2"/>
<protein>
    <submittedName>
        <fullName evidence="1">Uncharacterized protein</fullName>
    </submittedName>
</protein>
<dbReference type="EMBL" id="JAULSN010000005">
    <property type="protein sequence ID" value="KAK3371245.1"/>
    <property type="molecule type" value="Genomic_DNA"/>
</dbReference>
<dbReference type="Proteomes" id="UP001287356">
    <property type="component" value="Unassembled WGS sequence"/>
</dbReference>
<name>A0AAE0K7V2_9PEZI</name>
<accession>A0AAE0K7V2</accession>
<organism evidence="1 2">
    <name type="scientific">Lasiosphaeria ovina</name>
    <dbReference type="NCBI Taxonomy" id="92902"/>
    <lineage>
        <taxon>Eukaryota</taxon>
        <taxon>Fungi</taxon>
        <taxon>Dikarya</taxon>
        <taxon>Ascomycota</taxon>
        <taxon>Pezizomycotina</taxon>
        <taxon>Sordariomycetes</taxon>
        <taxon>Sordariomycetidae</taxon>
        <taxon>Sordariales</taxon>
        <taxon>Lasiosphaeriaceae</taxon>
        <taxon>Lasiosphaeria</taxon>
    </lineage>
</organism>
<sequence>MEALKHLATNMPDWLKRLGELGGQIAKRQRNLAQLIEPRMGVKLKRKHPACDPSGAFFLLW</sequence>
<reference evidence="1" key="1">
    <citation type="journal article" date="2023" name="Mol. Phylogenet. Evol.">
        <title>Genome-scale phylogeny and comparative genomics of the fungal order Sordariales.</title>
        <authorList>
            <person name="Hensen N."/>
            <person name="Bonometti L."/>
            <person name="Westerberg I."/>
            <person name="Brannstrom I.O."/>
            <person name="Guillou S."/>
            <person name="Cros-Aarteil S."/>
            <person name="Calhoun S."/>
            <person name="Haridas S."/>
            <person name="Kuo A."/>
            <person name="Mondo S."/>
            <person name="Pangilinan J."/>
            <person name="Riley R."/>
            <person name="LaButti K."/>
            <person name="Andreopoulos B."/>
            <person name="Lipzen A."/>
            <person name="Chen C."/>
            <person name="Yan M."/>
            <person name="Daum C."/>
            <person name="Ng V."/>
            <person name="Clum A."/>
            <person name="Steindorff A."/>
            <person name="Ohm R.A."/>
            <person name="Martin F."/>
            <person name="Silar P."/>
            <person name="Natvig D.O."/>
            <person name="Lalanne C."/>
            <person name="Gautier V."/>
            <person name="Ament-Velasquez S.L."/>
            <person name="Kruys A."/>
            <person name="Hutchinson M.I."/>
            <person name="Powell A.J."/>
            <person name="Barry K."/>
            <person name="Miller A.N."/>
            <person name="Grigoriev I.V."/>
            <person name="Debuchy R."/>
            <person name="Gladieux P."/>
            <person name="Hiltunen Thoren M."/>
            <person name="Johannesson H."/>
        </authorList>
    </citation>
    <scope>NUCLEOTIDE SEQUENCE</scope>
    <source>
        <strain evidence="1">CBS 958.72</strain>
    </source>
</reference>
<reference evidence="1" key="2">
    <citation type="submission" date="2023-06" db="EMBL/GenBank/DDBJ databases">
        <authorList>
            <consortium name="Lawrence Berkeley National Laboratory"/>
            <person name="Haridas S."/>
            <person name="Hensen N."/>
            <person name="Bonometti L."/>
            <person name="Westerberg I."/>
            <person name="Brannstrom I.O."/>
            <person name="Guillou S."/>
            <person name="Cros-Aarteil S."/>
            <person name="Calhoun S."/>
            <person name="Kuo A."/>
            <person name="Mondo S."/>
            <person name="Pangilinan J."/>
            <person name="Riley R."/>
            <person name="Labutti K."/>
            <person name="Andreopoulos B."/>
            <person name="Lipzen A."/>
            <person name="Chen C."/>
            <person name="Yanf M."/>
            <person name="Daum C."/>
            <person name="Ng V."/>
            <person name="Clum A."/>
            <person name="Steindorff A."/>
            <person name="Ohm R."/>
            <person name="Martin F."/>
            <person name="Silar P."/>
            <person name="Natvig D."/>
            <person name="Lalanne C."/>
            <person name="Gautier V."/>
            <person name="Ament-Velasquez S.L."/>
            <person name="Kruys A."/>
            <person name="Hutchinson M.I."/>
            <person name="Powell A.J."/>
            <person name="Barry K."/>
            <person name="Miller A.N."/>
            <person name="Grigoriev I.V."/>
            <person name="Debuchy R."/>
            <person name="Gladieux P."/>
            <person name="Thoren M.H."/>
            <person name="Johannesson H."/>
        </authorList>
    </citation>
    <scope>NUCLEOTIDE SEQUENCE</scope>
    <source>
        <strain evidence="1">CBS 958.72</strain>
    </source>
</reference>
<comment type="caution">
    <text evidence="1">The sequence shown here is derived from an EMBL/GenBank/DDBJ whole genome shotgun (WGS) entry which is preliminary data.</text>
</comment>
<keyword evidence="2" id="KW-1185">Reference proteome</keyword>
<proteinExistence type="predicted"/>